<dbReference type="Proteomes" id="UP000190750">
    <property type="component" value="Unassembled WGS sequence"/>
</dbReference>
<dbReference type="InterPro" id="IPR005116">
    <property type="entry name" value="Transp-assoc_OB_typ1"/>
</dbReference>
<dbReference type="InterPro" id="IPR004606">
    <property type="entry name" value="Mop_domain"/>
</dbReference>
<gene>
    <name evidence="4" type="ORF">RF819_13145</name>
</gene>
<evidence type="ECO:0000256" key="2">
    <source>
        <dbReference type="PROSITE-ProRule" id="PRU01213"/>
    </source>
</evidence>
<keyword evidence="5" id="KW-1185">Reference proteome</keyword>
<feature type="domain" description="Mop" evidence="3">
    <location>
        <begin position="2"/>
        <end position="68"/>
    </location>
</feature>
<dbReference type="STRING" id="28066.RF819_13145"/>
<dbReference type="InterPro" id="IPR008995">
    <property type="entry name" value="Mo/tungstate-bd_C_term_dom"/>
</dbReference>
<sequence>MAISARNLFKGKVTALKEGPIHAEVEITTTGGDKIVATLTEASVSSLGLGIGKEAVAVVKAPWVTLLTGTPEYRFSARNQLQGTVSALLKGAVNCQVTVALPGGSTVSAMVTNAAAAELCLAEGTPVTVLFKASHVFVGVPV</sequence>
<dbReference type="PROSITE" id="PS51866">
    <property type="entry name" value="MOP"/>
    <property type="match status" value="2"/>
</dbReference>
<accession>A0A1T1ATY3</accession>
<evidence type="ECO:0000313" key="5">
    <source>
        <dbReference type="Proteomes" id="UP000190750"/>
    </source>
</evidence>
<dbReference type="InterPro" id="IPR051815">
    <property type="entry name" value="Molybdate_resp_trans_reg"/>
</dbReference>
<dbReference type="PANTHER" id="PTHR30432:SF1">
    <property type="entry name" value="DNA-BINDING TRANSCRIPTIONAL DUAL REGULATOR MODE"/>
    <property type="match status" value="1"/>
</dbReference>
<proteinExistence type="predicted"/>
<dbReference type="GO" id="GO:0015689">
    <property type="term" value="P:molybdate ion transport"/>
    <property type="evidence" value="ECO:0007669"/>
    <property type="project" value="InterPro"/>
</dbReference>
<dbReference type="AlphaFoldDB" id="A0A1T1ATY3"/>
<protein>
    <submittedName>
        <fullName evidence="4">Transporter</fullName>
    </submittedName>
</protein>
<name>A0A1T1ATY3_RHOFE</name>
<dbReference type="PANTHER" id="PTHR30432">
    <property type="entry name" value="TRANSCRIPTIONAL REGULATOR MODE"/>
    <property type="match status" value="1"/>
</dbReference>
<reference evidence="4 5" key="1">
    <citation type="submission" date="2017-01" db="EMBL/GenBank/DDBJ databases">
        <title>Genome sequencing of Rhodoferax fermentans JCM 7819.</title>
        <authorList>
            <person name="Kim Y.J."/>
            <person name="Farh M.E.-A."/>
            <person name="Yang D.-C."/>
        </authorList>
    </citation>
    <scope>NUCLEOTIDE SEQUENCE [LARGE SCALE GENOMIC DNA]</scope>
    <source>
        <strain evidence="4 5">JCM 7819</strain>
    </source>
</reference>
<dbReference type="RefSeq" id="WP_078365399.1">
    <property type="nucleotide sequence ID" value="NZ_MTJN01000002.1"/>
</dbReference>
<evidence type="ECO:0000256" key="1">
    <source>
        <dbReference type="ARBA" id="ARBA00022505"/>
    </source>
</evidence>
<dbReference type="Pfam" id="PF03459">
    <property type="entry name" value="TOBE"/>
    <property type="match status" value="2"/>
</dbReference>
<evidence type="ECO:0000259" key="3">
    <source>
        <dbReference type="PROSITE" id="PS51866"/>
    </source>
</evidence>
<feature type="domain" description="Mop" evidence="3">
    <location>
        <begin position="74"/>
        <end position="140"/>
    </location>
</feature>
<organism evidence="4 5">
    <name type="scientific">Rhodoferax fermentans</name>
    <dbReference type="NCBI Taxonomy" id="28066"/>
    <lineage>
        <taxon>Bacteria</taxon>
        <taxon>Pseudomonadati</taxon>
        <taxon>Pseudomonadota</taxon>
        <taxon>Betaproteobacteria</taxon>
        <taxon>Burkholderiales</taxon>
        <taxon>Comamonadaceae</taxon>
        <taxon>Rhodoferax</taxon>
    </lineage>
</organism>
<dbReference type="NCBIfam" id="TIGR00638">
    <property type="entry name" value="Mop"/>
    <property type="match status" value="2"/>
</dbReference>
<dbReference type="Gene3D" id="2.40.50.100">
    <property type="match status" value="2"/>
</dbReference>
<dbReference type="SUPFAM" id="SSF50331">
    <property type="entry name" value="MOP-like"/>
    <property type="match status" value="2"/>
</dbReference>
<dbReference type="OrthoDB" id="9800709at2"/>
<keyword evidence="1 2" id="KW-0500">Molybdenum</keyword>
<evidence type="ECO:0000313" key="4">
    <source>
        <dbReference type="EMBL" id="OOV07551.1"/>
    </source>
</evidence>
<dbReference type="EMBL" id="MTJN01000002">
    <property type="protein sequence ID" value="OOV07551.1"/>
    <property type="molecule type" value="Genomic_DNA"/>
</dbReference>
<comment type="caution">
    <text evidence="4">The sequence shown here is derived from an EMBL/GenBank/DDBJ whole genome shotgun (WGS) entry which is preliminary data.</text>
</comment>